<dbReference type="PANTHER" id="PTHR48047:SF135">
    <property type="entry name" value="GLYCOSYLTRANSFERASE"/>
    <property type="match status" value="1"/>
</dbReference>
<comment type="caution">
    <text evidence="3">The sequence shown here is derived from an EMBL/GenBank/DDBJ whole genome shotgun (WGS) entry which is preliminary data.</text>
</comment>
<evidence type="ECO:0000313" key="3">
    <source>
        <dbReference type="EMBL" id="KAK8561307.1"/>
    </source>
</evidence>
<keyword evidence="2" id="KW-0328">Glycosyltransferase</keyword>
<organism evidence="3 4">
    <name type="scientific">Hibiscus sabdariffa</name>
    <name type="common">roselle</name>
    <dbReference type="NCBI Taxonomy" id="183260"/>
    <lineage>
        <taxon>Eukaryota</taxon>
        <taxon>Viridiplantae</taxon>
        <taxon>Streptophyta</taxon>
        <taxon>Embryophyta</taxon>
        <taxon>Tracheophyta</taxon>
        <taxon>Spermatophyta</taxon>
        <taxon>Magnoliopsida</taxon>
        <taxon>eudicotyledons</taxon>
        <taxon>Gunneridae</taxon>
        <taxon>Pentapetalae</taxon>
        <taxon>rosids</taxon>
        <taxon>malvids</taxon>
        <taxon>Malvales</taxon>
        <taxon>Malvaceae</taxon>
        <taxon>Malvoideae</taxon>
        <taxon>Hibiscus</taxon>
    </lineage>
</organism>
<dbReference type="Proteomes" id="UP001472677">
    <property type="component" value="Unassembled WGS sequence"/>
</dbReference>
<dbReference type="PANTHER" id="PTHR48047">
    <property type="entry name" value="GLYCOSYLTRANSFERASE"/>
    <property type="match status" value="1"/>
</dbReference>
<proteinExistence type="inferred from homology"/>
<reference evidence="3 4" key="1">
    <citation type="journal article" date="2024" name="G3 (Bethesda)">
        <title>Genome assembly of Hibiscus sabdariffa L. provides insights into metabolisms of medicinal natural products.</title>
        <authorList>
            <person name="Kim T."/>
        </authorList>
    </citation>
    <scope>NUCLEOTIDE SEQUENCE [LARGE SCALE GENOMIC DNA]</scope>
    <source>
        <strain evidence="3">TK-2024</strain>
        <tissue evidence="3">Old leaves</tissue>
    </source>
</reference>
<dbReference type="SUPFAM" id="SSF53756">
    <property type="entry name" value="UDP-Glycosyltransferase/glycogen phosphorylase"/>
    <property type="match status" value="1"/>
</dbReference>
<evidence type="ECO:0000256" key="1">
    <source>
        <dbReference type="ARBA" id="ARBA00009995"/>
    </source>
</evidence>
<protein>
    <submittedName>
        <fullName evidence="3">Uncharacterized protein</fullName>
    </submittedName>
</protein>
<keyword evidence="4" id="KW-1185">Reference proteome</keyword>
<comment type="similarity">
    <text evidence="1">Belongs to the UDP-glycosyltransferase family.</text>
</comment>
<dbReference type="Gene3D" id="3.40.50.2000">
    <property type="entry name" value="Glycogen Phosphorylase B"/>
    <property type="match status" value="1"/>
</dbReference>
<keyword evidence="2" id="KW-0808">Transferase</keyword>
<gene>
    <name evidence="3" type="ORF">V6N12_048381</name>
</gene>
<evidence type="ECO:0000313" key="4">
    <source>
        <dbReference type="Proteomes" id="UP001472677"/>
    </source>
</evidence>
<accession>A0ABR2EH55</accession>
<dbReference type="EMBL" id="JBBPBM010000013">
    <property type="protein sequence ID" value="KAK8561307.1"/>
    <property type="molecule type" value="Genomic_DNA"/>
</dbReference>
<evidence type="ECO:0000256" key="2">
    <source>
        <dbReference type="ARBA" id="ARBA00022676"/>
    </source>
</evidence>
<sequence length="216" mass="24192">MTSQNRQLHVFFFPFMAPGHSIPIIDLAILFAGKGVKSTIIAPPLEACHISKVTEKPRKSGYEVDVLDIEFPAVEAGLPEGCESMDKLSSLDMLVKFFSATELLKRPLEDLIRQHRPHCLISDTFFPWTNDVAASSGIPRIIFNGTCAFSFSAMEHVRLYEPHKNVSSDSEPFLIPNFPGDIKLTRSQLSEFVKQETVFTKLFNECVESGSKSRLI</sequence>
<name>A0ABR2EH55_9ROSI</name>